<dbReference type="AlphaFoldDB" id="A0AAC8QFS5"/>
<accession>A0AAC8QFS5</accession>
<dbReference type="KEGG" id="age:AA314_08220"/>
<organism evidence="1 2">
    <name type="scientific">Archangium gephyra</name>
    <dbReference type="NCBI Taxonomy" id="48"/>
    <lineage>
        <taxon>Bacteria</taxon>
        <taxon>Pseudomonadati</taxon>
        <taxon>Myxococcota</taxon>
        <taxon>Myxococcia</taxon>
        <taxon>Myxococcales</taxon>
        <taxon>Cystobacterineae</taxon>
        <taxon>Archangiaceae</taxon>
        <taxon>Archangium</taxon>
    </lineage>
</organism>
<evidence type="ECO:0000313" key="2">
    <source>
        <dbReference type="Proteomes" id="UP000035579"/>
    </source>
</evidence>
<name>A0AAC8QFS5_9BACT</name>
<proteinExistence type="predicted"/>
<dbReference type="Proteomes" id="UP000035579">
    <property type="component" value="Chromosome"/>
</dbReference>
<protein>
    <submittedName>
        <fullName evidence="1">Uncharacterized protein</fullName>
    </submittedName>
</protein>
<reference evidence="1 2" key="1">
    <citation type="submission" date="2015-05" db="EMBL/GenBank/DDBJ databases">
        <title>Genome assembly of Archangium gephyra DSM 2261.</title>
        <authorList>
            <person name="Sharma G."/>
            <person name="Subramanian S."/>
        </authorList>
    </citation>
    <scope>NUCLEOTIDE SEQUENCE [LARGE SCALE GENOMIC DNA]</scope>
    <source>
        <strain evidence="1 2">DSM 2261</strain>
    </source>
</reference>
<evidence type="ECO:0000313" key="1">
    <source>
        <dbReference type="EMBL" id="AKJ06594.1"/>
    </source>
</evidence>
<sequence>MPTSKTERNEMSRFGELVFVWMLTRAKGKGARSDVPRTLNPFVEHR</sequence>
<gene>
    <name evidence="1" type="ORF">AA314_08220</name>
</gene>
<dbReference type="EMBL" id="CP011509">
    <property type="protein sequence ID" value="AKJ06594.1"/>
    <property type="molecule type" value="Genomic_DNA"/>
</dbReference>